<dbReference type="SUPFAM" id="SSF88946">
    <property type="entry name" value="Sigma2 domain of RNA polymerase sigma factors"/>
    <property type="match status" value="1"/>
</dbReference>
<dbReference type="Pfam" id="PF04542">
    <property type="entry name" value="Sigma70_r2"/>
    <property type="match status" value="1"/>
</dbReference>
<proteinExistence type="predicted"/>
<evidence type="ECO:0000313" key="2">
    <source>
        <dbReference type="EMBL" id="MDO8059379.1"/>
    </source>
</evidence>
<organism evidence="2 3">
    <name type="scientific">Candidatus Phytoplasma crotalariae</name>
    <dbReference type="NCBI Taxonomy" id="2982627"/>
    <lineage>
        <taxon>Bacteria</taxon>
        <taxon>Bacillati</taxon>
        <taxon>Mycoplasmatota</taxon>
        <taxon>Mollicutes</taxon>
        <taxon>Acholeplasmatales</taxon>
        <taxon>Acholeplasmataceae</taxon>
        <taxon>Candidatus Phytoplasma</taxon>
        <taxon>16SrII (Peanut WB group)</taxon>
    </lineage>
</organism>
<sequence>MLRQALFKEFLKNKKNLAIRDQLIELHLPLVKKLVYQFQYYPRVLTKEDLEQEGILGLMKALDHYEDLSYDFITYAIPVIKFEISELIRKSHSPAIPQKKHKSAIKKLKKIYRKSNK</sequence>
<dbReference type="InterPro" id="IPR050813">
    <property type="entry name" value="Sigma-70_Factor"/>
</dbReference>
<name>A0ABT9D2Y9_9MOLU</name>
<dbReference type="Gene3D" id="1.10.1740.10">
    <property type="match status" value="1"/>
</dbReference>
<accession>A0ABT9D2Y9</accession>
<dbReference type="InterPro" id="IPR007627">
    <property type="entry name" value="RNA_pol_sigma70_r2"/>
</dbReference>
<evidence type="ECO:0000313" key="3">
    <source>
        <dbReference type="Proteomes" id="UP001170674"/>
    </source>
</evidence>
<feature type="domain" description="RNA polymerase sigma-70 region 2" evidence="1">
    <location>
        <begin position="23"/>
        <end position="91"/>
    </location>
</feature>
<dbReference type="InterPro" id="IPR013325">
    <property type="entry name" value="RNA_pol_sigma_r2"/>
</dbReference>
<dbReference type="PANTHER" id="PTHR30376:SF3">
    <property type="entry name" value="RNA POLYMERASE SIGMA FACTOR RPOH"/>
    <property type="match status" value="1"/>
</dbReference>
<dbReference type="EMBL" id="JAOSIR010000033">
    <property type="protein sequence ID" value="MDO8059379.1"/>
    <property type="molecule type" value="Genomic_DNA"/>
</dbReference>
<gene>
    <name evidence="2" type="ORF">OC683_02055</name>
</gene>
<dbReference type="NCBIfam" id="TIGR02937">
    <property type="entry name" value="sigma70-ECF"/>
    <property type="match status" value="1"/>
</dbReference>
<dbReference type="PANTHER" id="PTHR30376">
    <property type="entry name" value="SIGMA FACTOR RPOH HEAT SHOCK RELATED"/>
    <property type="match status" value="1"/>
</dbReference>
<protein>
    <submittedName>
        <fullName evidence="2">Sigma-70 family RNA polymerase sigma factor</fullName>
    </submittedName>
</protein>
<dbReference type="Proteomes" id="UP001170674">
    <property type="component" value="Unassembled WGS sequence"/>
</dbReference>
<keyword evidence="3" id="KW-1185">Reference proteome</keyword>
<reference evidence="2 3" key="1">
    <citation type="journal article" date="2023" name="Int. J. Syst. Evol. Microbiol.">
        <title>The observation of taxonomic boundaries for the 16SrII and 16SrXXV phytoplasmas using genome-based delimitation.</title>
        <authorList>
            <person name="Rodrigues Jardim B."/>
            <person name="Tran-Nguyen L.T.T."/>
            <person name="Gambley C."/>
            <person name="Al-Sadi A.M."/>
            <person name="Al-Subhi A.M."/>
            <person name="Foissac X."/>
            <person name="Salar P."/>
            <person name="Cai H."/>
            <person name="Yang J.Y."/>
            <person name="Davis R."/>
            <person name="Jones L."/>
            <person name="Rodoni B."/>
            <person name="Constable F.E."/>
        </authorList>
    </citation>
    <scope>NUCLEOTIDE SEQUENCE [LARGE SCALE GENOMIC DNA]</scope>
    <source>
        <strain evidence="2">BAWM-OMN-P53</strain>
    </source>
</reference>
<dbReference type="InterPro" id="IPR014284">
    <property type="entry name" value="RNA_pol_sigma-70_dom"/>
</dbReference>
<evidence type="ECO:0000259" key="1">
    <source>
        <dbReference type="Pfam" id="PF04542"/>
    </source>
</evidence>
<comment type="caution">
    <text evidence="2">The sequence shown here is derived from an EMBL/GenBank/DDBJ whole genome shotgun (WGS) entry which is preliminary data.</text>
</comment>